<evidence type="ECO:0000256" key="5">
    <source>
        <dbReference type="SAM" id="Coils"/>
    </source>
</evidence>
<evidence type="ECO:0000256" key="4">
    <source>
        <dbReference type="PROSITE-ProRule" id="PRU00510"/>
    </source>
</evidence>
<reference evidence="8" key="1">
    <citation type="journal article" date="2019" name="Int. J. Syst. Evol. Microbiol.">
        <title>The Global Catalogue of Microorganisms (GCM) 10K type strain sequencing project: providing services to taxonomists for standard genome sequencing and annotation.</title>
        <authorList>
            <consortium name="The Broad Institute Genomics Platform"/>
            <consortium name="The Broad Institute Genome Sequencing Center for Infectious Disease"/>
            <person name="Wu L."/>
            <person name="Ma J."/>
        </authorList>
    </citation>
    <scope>NUCLEOTIDE SEQUENCE [LARGE SCALE GENOMIC DNA]</scope>
    <source>
        <strain evidence="8">JCM 16578</strain>
    </source>
</reference>
<dbReference type="Pfam" id="PF01258">
    <property type="entry name" value="zf-dskA_traR"/>
    <property type="match status" value="1"/>
</dbReference>
<feature type="domain" description="Zinc finger DksA/TraR C4-type" evidence="6">
    <location>
        <begin position="85"/>
        <end position="114"/>
    </location>
</feature>
<name>A0ABP7KB02_9ACTN</name>
<keyword evidence="3" id="KW-0862">Zinc</keyword>
<sequence length="121" mass="12757">MPTTLSADDLKAITDRLTVEADVLREELADAESKMPALYADCDLDPADVGARVSALAALRADADRARILLDRVVATLPRVGTPGFGRCTVCGDVIGRDRLLAVPHTELCIVCARAGTGARP</sequence>
<dbReference type="Gene3D" id="1.20.120.910">
    <property type="entry name" value="DksA, coiled-coil domain"/>
    <property type="match status" value="1"/>
</dbReference>
<dbReference type="RefSeq" id="WP_331268314.1">
    <property type="nucleotide sequence ID" value="NZ_BAAAZA010000010.1"/>
</dbReference>
<keyword evidence="2" id="KW-0863">Zinc-finger</keyword>
<evidence type="ECO:0000259" key="6">
    <source>
        <dbReference type="Pfam" id="PF01258"/>
    </source>
</evidence>
<proteinExistence type="predicted"/>
<keyword evidence="1" id="KW-0479">Metal-binding</keyword>
<evidence type="ECO:0000256" key="1">
    <source>
        <dbReference type="ARBA" id="ARBA00022723"/>
    </source>
</evidence>
<dbReference type="InterPro" id="IPR000962">
    <property type="entry name" value="Znf_DskA_TraR"/>
</dbReference>
<dbReference type="PANTHER" id="PTHR33823">
    <property type="entry name" value="RNA POLYMERASE-BINDING TRANSCRIPTION FACTOR DKSA-RELATED"/>
    <property type="match status" value="1"/>
</dbReference>
<dbReference type="Proteomes" id="UP001501563">
    <property type="component" value="Unassembled WGS sequence"/>
</dbReference>
<dbReference type="SUPFAM" id="SSF57716">
    <property type="entry name" value="Glucocorticoid receptor-like (DNA-binding domain)"/>
    <property type="match status" value="1"/>
</dbReference>
<dbReference type="EMBL" id="BAAAZA010000010">
    <property type="protein sequence ID" value="GAA3871690.1"/>
    <property type="molecule type" value="Genomic_DNA"/>
</dbReference>
<keyword evidence="8" id="KW-1185">Reference proteome</keyword>
<evidence type="ECO:0000313" key="8">
    <source>
        <dbReference type="Proteomes" id="UP001501563"/>
    </source>
</evidence>
<gene>
    <name evidence="7" type="ORF">GCM10022207_41400</name>
</gene>
<dbReference type="PROSITE" id="PS51128">
    <property type="entry name" value="ZF_DKSA_2"/>
    <property type="match status" value="1"/>
</dbReference>
<protein>
    <recommendedName>
        <fullName evidence="6">Zinc finger DksA/TraR C4-type domain-containing protein</fullName>
    </recommendedName>
</protein>
<evidence type="ECO:0000256" key="2">
    <source>
        <dbReference type="ARBA" id="ARBA00022771"/>
    </source>
</evidence>
<accession>A0ABP7KB02</accession>
<evidence type="ECO:0000313" key="7">
    <source>
        <dbReference type="EMBL" id="GAA3871690.1"/>
    </source>
</evidence>
<comment type="caution">
    <text evidence="7">The sequence shown here is derived from an EMBL/GenBank/DDBJ whole genome shotgun (WGS) entry which is preliminary data.</text>
</comment>
<organism evidence="7 8">
    <name type="scientific">Streptomyces lannensis</name>
    <dbReference type="NCBI Taxonomy" id="766498"/>
    <lineage>
        <taxon>Bacteria</taxon>
        <taxon>Bacillati</taxon>
        <taxon>Actinomycetota</taxon>
        <taxon>Actinomycetes</taxon>
        <taxon>Kitasatosporales</taxon>
        <taxon>Streptomycetaceae</taxon>
        <taxon>Streptomyces</taxon>
    </lineage>
</organism>
<keyword evidence="5" id="KW-0175">Coiled coil</keyword>
<evidence type="ECO:0000256" key="3">
    <source>
        <dbReference type="ARBA" id="ARBA00022833"/>
    </source>
</evidence>
<feature type="zinc finger region" description="dksA C4-type" evidence="4">
    <location>
        <begin position="88"/>
        <end position="112"/>
    </location>
</feature>
<feature type="coiled-coil region" evidence="5">
    <location>
        <begin position="7"/>
        <end position="34"/>
    </location>
</feature>